<name>A0A538U4M2_UNCEI</name>
<accession>A0A538U4M2</accession>
<dbReference type="SUPFAM" id="SSF56954">
    <property type="entry name" value="Outer membrane efflux proteins (OEP)"/>
    <property type="match status" value="1"/>
</dbReference>
<dbReference type="Gene3D" id="1.20.1600.10">
    <property type="entry name" value="Outer membrane efflux proteins (OEP)"/>
    <property type="match status" value="1"/>
</dbReference>
<comment type="caution">
    <text evidence="9">The sequence shown here is derived from an EMBL/GenBank/DDBJ whole genome shotgun (WGS) entry which is preliminary data.</text>
</comment>
<sequence length="192" mass="21485">EERLVEDALAVQPALQSAEASLRRSEVSWKLARNASLPQVDLTATFTRAFDSGPDVGPDLYSTRWQAAVQLSLPMTNRELKAEADIARFSYDQERDRLTLLRLETQRSVREALRTLKGIAEELQAIRQTIVLAEEKVDFASAMFNLGRASNLDLTDAREALVKGRGDFVRKLADYHGQLAVLQSLTGRELMP</sequence>
<dbReference type="PANTHER" id="PTHR30026">
    <property type="entry name" value="OUTER MEMBRANE PROTEIN TOLC"/>
    <property type="match status" value="1"/>
</dbReference>
<dbReference type="AlphaFoldDB" id="A0A538U4M2"/>
<dbReference type="GO" id="GO:0015562">
    <property type="term" value="F:efflux transmembrane transporter activity"/>
    <property type="evidence" value="ECO:0007669"/>
    <property type="project" value="InterPro"/>
</dbReference>
<gene>
    <name evidence="9" type="ORF">E6K80_07315</name>
</gene>
<dbReference type="Proteomes" id="UP000319836">
    <property type="component" value="Unassembled WGS sequence"/>
</dbReference>
<dbReference type="GO" id="GO:0009279">
    <property type="term" value="C:cell outer membrane"/>
    <property type="evidence" value="ECO:0007669"/>
    <property type="project" value="UniProtKB-SubCell"/>
</dbReference>
<organism evidence="9 10">
    <name type="scientific">Eiseniibacteriota bacterium</name>
    <dbReference type="NCBI Taxonomy" id="2212470"/>
    <lineage>
        <taxon>Bacteria</taxon>
        <taxon>Candidatus Eiseniibacteriota</taxon>
    </lineage>
</organism>
<keyword evidence="7" id="KW-0998">Cell outer membrane</keyword>
<evidence type="ECO:0000313" key="10">
    <source>
        <dbReference type="Proteomes" id="UP000319836"/>
    </source>
</evidence>
<dbReference type="GO" id="GO:0015288">
    <property type="term" value="F:porin activity"/>
    <property type="evidence" value="ECO:0007669"/>
    <property type="project" value="TreeGrafter"/>
</dbReference>
<proteinExistence type="inferred from homology"/>
<keyword evidence="4" id="KW-1134">Transmembrane beta strand</keyword>
<keyword evidence="3" id="KW-0813">Transport</keyword>
<keyword evidence="5" id="KW-0812">Transmembrane</keyword>
<keyword evidence="6" id="KW-0472">Membrane</keyword>
<dbReference type="GO" id="GO:1990281">
    <property type="term" value="C:efflux pump complex"/>
    <property type="evidence" value="ECO:0007669"/>
    <property type="project" value="TreeGrafter"/>
</dbReference>
<protein>
    <submittedName>
        <fullName evidence="9">TolC family protein</fullName>
    </submittedName>
</protein>
<reference evidence="9 10" key="1">
    <citation type="journal article" date="2019" name="Nat. Microbiol.">
        <title>Mediterranean grassland soil C-N compound turnover is dependent on rainfall and depth, and is mediated by genomically divergent microorganisms.</title>
        <authorList>
            <person name="Diamond S."/>
            <person name="Andeer P.F."/>
            <person name="Li Z."/>
            <person name="Crits-Christoph A."/>
            <person name="Burstein D."/>
            <person name="Anantharaman K."/>
            <person name="Lane K.R."/>
            <person name="Thomas B.C."/>
            <person name="Pan C."/>
            <person name="Northen T.R."/>
            <person name="Banfield J.F."/>
        </authorList>
    </citation>
    <scope>NUCLEOTIDE SEQUENCE [LARGE SCALE GENOMIC DNA]</scope>
    <source>
        <strain evidence="9">WS_10</strain>
    </source>
</reference>
<evidence type="ECO:0000256" key="3">
    <source>
        <dbReference type="ARBA" id="ARBA00022448"/>
    </source>
</evidence>
<evidence type="ECO:0000256" key="6">
    <source>
        <dbReference type="ARBA" id="ARBA00023136"/>
    </source>
</evidence>
<dbReference type="InterPro" id="IPR003423">
    <property type="entry name" value="OMP_efflux"/>
</dbReference>
<keyword evidence="8" id="KW-0175">Coiled coil</keyword>
<dbReference type="PANTHER" id="PTHR30026:SF20">
    <property type="entry name" value="OUTER MEMBRANE PROTEIN TOLC"/>
    <property type="match status" value="1"/>
</dbReference>
<feature type="coiled-coil region" evidence="8">
    <location>
        <begin position="109"/>
        <end position="136"/>
    </location>
</feature>
<dbReference type="EMBL" id="VBPA01000174">
    <property type="protein sequence ID" value="TMQ70827.1"/>
    <property type="molecule type" value="Genomic_DNA"/>
</dbReference>
<comment type="subcellular location">
    <subcellularLocation>
        <location evidence="1">Cell outer membrane</location>
    </subcellularLocation>
</comment>
<evidence type="ECO:0000256" key="1">
    <source>
        <dbReference type="ARBA" id="ARBA00004442"/>
    </source>
</evidence>
<evidence type="ECO:0000256" key="4">
    <source>
        <dbReference type="ARBA" id="ARBA00022452"/>
    </source>
</evidence>
<evidence type="ECO:0000256" key="5">
    <source>
        <dbReference type="ARBA" id="ARBA00022692"/>
    </source>
</evidence>
<dbReference type="InterPro" id="IPR051906">
    <property type="entry name" value="TolC-like"/>
</dbReference>
<comment type="similarity">
    <text evidence="2">Belongs to the outer membrane factor (OMF) (TC 1.B.17) family.</text>
</comment>
<evidence type="ECO:0000256" key="8">
    <source>
        <dbReference type="SAM" id="Coils"/>
    </source>
</evidence>
<feature type="non-terminal residue" evidence="9">
    <location>
        <position position="1"/>
    </location>
</feature>
<evidence type="ECO:0000256" key="2">
    <source>
        <dbReference type="ARBA" id="ARBA00007613"/>
    </source>
</evidence>
<evidence type="ECO:0000313" key="9">
    <source>
        <dbReference type="EMBL" id="TMQ70827.1"/>
    </source>
</evidence>
<evidence type="ECO:0000256" key="7">
    <source>
        <dbReference type="ARBA" id="ARBA00023237"/>
    </source>
</evidence>
<dbReference type="Pfam" id="PF02321">
    <property type="entry name" value="OEP"/>
    <property type="match status" value="1"/>
</dbReference>